<keyword evidence="3" id="KW-0804">Transcription</keyword>
<dbReference type="AlphaFoldDB" id="A0A239FZK9"/>
<dbReference type="InterPro" id="IPR001647">
    <property type="entry name" value="HTH_TetR"/>
</dbReference>
<dbReference type="Proteomes" id="UP000198318">
    <property type="component" value="Unassembled WGS sequence"/>
</dbReference>
<dbReference type="SUPFAM" id="SSF46689">
    <property type="entry name" value="Homeodomain-like"/>
    <property type="match status" value="1"/>
</dbReference>
<keyword evidence="2 4" id="KW-0238">DNA-binding</keyword>
<dbReference type="PRINTS" id="PR00455">
    <property type="entry name" value="HTHTETR"/>
</dbReference>
<dbReference type="Gene3D" id="1.10.357.10">
    <property type="entry name" value="Tetracycline Repressor, domain 2"/>
    <property type="match status" value="1"/>
</dbReference>
<dbReference type="InterPro" id="IPR009057">
    <property type="entry name" value="Homeodomain-like_sf"/>
</dbReference>
<dbReference type="GO" id="GO:0003700">
    <property type="term" value="F:DNA-binding transcription factor activity"/>
    <property type="evidence" value="ECO:0007669"/>
    <property type="project" value="TreeGrafter"/>
</dbReference>
<dbReference type="PROSITE" id="PS50977">
    <property type="entry name" value="HTH_TETR_2"/>
    <property type="match status" value="1"/>
</dbReference>
<evidence type="ECO:0000256" key="3">
    <source>
        <dbReference type="ARBA" id="ARBA00023163"/>
    </source>
</evidence>
<dbReference type="Pfam" id="PF17754">
    <property type="entry name" value="TetR_C_14"/>
    <property type="match status" value="1"/>
</dbReference>
<feature type="domain" description="HTH tetR-type" evidence="5">
    <location>
        <begin position="34"/>
        <end position="94"/>
    </location>
</feature>
<keyword evidence="7" id="KW-1185">Reference proteome</keyword>
<evidence type="ECO:0000313" key="7">
    <source>
        <dbReference type="Proteomes" id="UP000198318"/>
    </source>
</evidence>
<proteinExistence type="predicted"/>
<dbReference type="Pfam" id="PF00440">
    <property type="entry name" value="TetR_N"/>
    <property type="match status" value="1"/>
</dbReference>
<evidence type="ECO:0000256" key="4">
    <source>
        <dbReference type="PROSITE-ProRule" id="PRU00335"/>
    </source>
</evidence>
<dbReference type="Gene3D" id="1.10.10.60">
    <property type="entry name" value="Homeodomain-like"/>
    <property type="match status" value="1"/>
</dbReference>
<gene>
    <name evidence="6" type="ORF">SAMN05443665_1006232</name>
</gene>
<evidence type="ECO:0000256" key="2">
    <source>
        <dbReference type="ARBA" id="ARBA00023125"/>
    </source>
</evidence>
<dbReference type="PANTHER" id="PTHR30055">
    <property type="entry name" value="HTH-TYPE TRANSCRIPTIONAL REGULATOR RUTR"/>
    <property type="match status" value="1"/>
</dbReference>
<organism evidence="6 7">
    <name type="scientific">Actinomadura meyerae</name>
    <dbReference type="NCBI Taxonomy" id="240840"/>
    <lineage>
        <taxon>Bacteria</taxon>
        <taxon>Bacillati</taxon>
        <taxon>Actinomycetota</taxon>
        <taxon>Actinomycetes</taxon>
        <taxon>Streptosporangiales</taxon>
        <taxon>Thermomonosporaceae</taxon>
        <taxon>Actinomadura</taxon>
    </lineage>
</organism>
<feature type="DNA-binding region" description="H-T-H motif" evidence="4">
    <location>
        <begin position="57"/>
        <end position="76"/>
    </location>
</feature>
<dbReference type="InterPro" id="IPR041347">
    <property type="entry name" value="MftR_C"/>
</dbReference>
<name>A0A239FZK9_9ACTN</name>
<reference evidence="6 7" key="1">
    <citation type="submission" date="2017-06" db="EMBL/GenBank/DDBJ databases">
        <authorList>
            <person name="Kim H.J."/>
            <person name="Triplett B.A."/>
        </authorList>
    </citation>
    <scope>NUCLEOTIDE SEQUENCE [LARGE SCALE GENOMIC DNA]</scope>
    <source>
        <strain evidence="6 7">DSM 44715</strain>
    </source>
</reference>
<accession>A0A239FZK9</accession>
<protein>
    <submittedName>
        <fullName evidence="6">Transcriptional regulator, TetR family</fullName>
    </submittedName>
</protein>
<dbReference type="GO" id="GO:0000976">
    <property type="term" value="F:transcription cis-regulatory region binding"/>
    <property type="evidence" value="ECO:0007669"/>
    <property type="project" value="TreeGrafter"/>
</dbReference>
<evidence type="ECO:0000313" key="6">
    <source>
        <dbReference type="EMBL" id="SNS61898.1"/>
    </source>
</evidence>
<dbReference type="InterPro" id="IPR050109">
    <property type="entry name" value="HTH-type_TetR-like_transc_reg"/>
</dbReference>
<evidence type="ECO:0000259" key="5">
    <source>
        <dbReference type="PROSITE" id="PS50977"/>
    </source>
</evidence>
<evidence type="ECO:0000256" key="1">
    <source>
        <dbReference type="ARBA" id="ARBA00023015"/>
    </source>
</evidence>
<sequence>MPDNRTMSTPSPDHAIDRMEDRLARLPLRERKKLRTRKAIQDHAFRLFAAQGYDETTVEQIAAAAEISPSTFFRYFPTKEDVVVTDTYDPIMAEALRDQPPEMPPIDALRAMIGEILPQLYETDLDALKTRLRLTAEVPALRGRTFESMRATFTILSEAIAERTGRATDDPEIEAFGWAVLGVLQAALYRLLDGKTTYDELPALIDRNLEFLAKGCKL</sequence>
<dbReference type="PANTHER" id="PTHR30055:SF234">
    <property type="entry name" value="HTH-TYPE TRANSCRIPTIONAL REGULATOR BETI"/>
    <property type="match status" value="1"/>
</dbReference>
<dbReference type="EMBL" id="FZOR01000006">
    <property type="protein sequence ID" value="SNS61898.1"/>
    <property type="molecule type" value="Genomic_DNA"/>
</dbReference>
<keyword evidence="1" id="KW-0805">Transcription regulation</keyword>